<evidence type="ECO:0000313" key="1">
    <source>
        <dbReference type="EMBL" id="THV39668.1"/>
    </source>
</evidence>
<dbReference type="AlphaFoldDB" id="A0A4S8Q667"/>
<keyword evidence="2" id="KW-1185">Reference proteome</keyword>
<dbReference type="Gene3D" id="3.40.50.300">
    <property type="entry name" value="P-loop containing nucleotide triphosphate hydrolases"/>
    <property type="match status" value="1"/>
</dbReference>
<comment type="caution">
    <text evidence="1">The sequence shown here is derived from an EMBL/GenBank/DDBJ whole genome shotgun (WGS) entry which is preliminary data.</text>
</comment>
<dbReference type="RefSeq" id="WP_136535835.1">
    <property type="nucleotide sequence ID" value="NZ_STGY01000065.1"/>
</dbReference>
<name>A0A4S8Q667_9ACTN</name>
<dbReference type="SUPFAM" id="SSF52540">
    <property type="entry name" value="P-loop containing nucleoside triphosphate hydrolases"/>
    <property type="match status" value="1"/>
</dbReference>
<sequence length="276" mass="29547">MFSLLQAHRAGADSGAALPTVFRSLERWGARHQRGQLSLYAAPAGTGKSALGLTVALKSGVSVLYLSADSDSHVQTSRTISILTGASLDESREWVRSQTWPAEVGETLGQNLFFRFDFTPSPTMDDVEAAVACYVEIYGEAPHLIVVDNVTNIRGTTQANAEDPFSGLESIMDYLHSMARETGAHVLGLHHTTAAHNDSSKPIPLSGVKGQISRVPALILTLHKAGEKLLGVSVVKNRNGRSDASGGLTVELEADLSRMAISDPKFSAPQWASQQR</sequence>
<protein>
    <submittedName>
        <fullName evidence="1">Uncharacterized protein</fullName>
    </submittedName>
</protein>
<accession>A0A4S8Q667</accession>
<dbReference type="Proteomes" id="UP000308760">
    <property type="component" value="Unassembled WGS sequence"/>
</dbReference>
<reference evidence="1 2" key="2">
    <citation type="submission" date="2019-05" db="EMBL/GenBank/DDBJ databases">
        <title>Glycomyces buryatensis sp. nov.</title>
        <authorList>
            <person name="Nikitina E."/>
        </authorList>
    </citation>
    <scope>NUCLEOTIDE SEQUENCE [LARGE SCALE GENOMIC DNA]</scope>
    <source>
        <strain evidence="1 2">18</strain>
    </source>
</reference>
<evidence type="ECO:0000313" key="2">
    <source>
        <dbReference type="Proteomes" id="UP000308760"/>
    </source>
</evidence>
<gene>
    <name evidence="1" type="ORF">FAB82_17520</name>
</gene>
<proteinExistence type="predicted"/>
<dbReference type="EMBL" id="STGY01000065">
    <property type="protein sequence ID" value="THV39668.1"/>
    <property type="molecule type" value="Genomic_DNA"/>
</dbReference>
<organism evidence="1 2">
    <name type="scientific">Glycomyces buryatensis</name>
    <dbReference type="NCBI Taxonomy" id="2570927"/>
    <lineage>
        <taxon>Bacteria</taxon>
        <taxon>Bacillati</taxon>
        <taxon>Actinomycetota</taxon>
        <taxon>Actinomycetes</taxon>
        <taxon>Glycomycetales</taxon>
        <taxon>Glycomycetaceae</taxon>
        <taxon>Glycomyces</taxon>
    </lineage>
</organism>
<dbReference type="Pfam" id="PF13481">
    <property type="entry name" value="AAA_25"/>
    <property type="match status" value="1"/>
</dbReference>
<dbReference type="OrthoDB" id="5144161at2"/>
<dbReference type="InterPro" id="IPR027417">
    <property type="entry name" value="P-loop_NTPase"/>
</dbReference>
<reference evidence="2" key="1">
    <citation type="submission" date="2019-04" db="EMBL/GenBank/DDBJ databases">
        <title>Nocardioides xinjiangensis sp. nov.</title>
        <authorList>
            <person name="Liu S."/>
        </authorList>
    </citation>
    <scope>NUCLEOTIDE SEQUENCE [LARGE SCALE GENOMIC DNA]</scope>
    <source>
        <strain evidence="2">18</strain>
    </source>
</reference>